<dbReference type="SUPFAM" id="SSF56655">
    <property type="entry name" value="Carbohydrate phosphatase"/>
    <property type="match status" value="1"/>
</dbReference>
<dbReference type="Pfam" id="PF00459">
    <property type="entry name" value="Inositol_P"/>
    <property type="match status" value="1"/>
</dbReference>
<comment type="similarity">
    <text evidence="2">Belongs to the inositol monophosphatase superfamily.</text>
</comment>
<gene>
    <name evidence="9" type="ORF">FNF29_00619</name>
</gene>
<feature type="region of interest" description="Disordered" evidence="8">
    <location>
        <begin position="240"/>
        <end position="261"/>
    </location>
</feature>
<proteinExistence type="inferred from homology"/>
<comment type="cofactor">
    <cofactor evidence="1 7">
        <name>Mg(2+)</name>
        <dbReference type="ChEBI" id="CHEBI:18420"/>
    </cofactor>
</comment>
<dbReference type="EMBL" id="VLTN01000002">
    <property type="protein sequence ID" value="KAA0157267.1"/>
    <property type="molecule type" value="Genomic_DNA"/>
</dbReference>
<dbReference type="PANTHER" id="PTHR43200:SF6">
    <property type="entry name" value="3'(2'),5'-BISPHOSPHATE NUCLEOTIDASE"/>
    <property type="match status" value="1"/>
</dbReference>
<evidence type="ECO:0000256" key="3">
    <source>
        <dbReference type="ARBA" id="ARBA00012633"/>
    </source>
</evidence>
<dbReference type="Gene3D" id="3.40.190.80">
    <property type="match status" value="1"/>
</dbReference>
<dbReference type="GO" id="GO:0046872">
    <property type="term" value="F:metal ion binding"/>
    <property type="evidence" value="ECO:0007669"/>
    <property type="project" value="UniProtKB-KW"/>
</dbReference>
<dbReference type="InterPro" id="IPR020550">
    <property type="entry name" value="Inositol_monophosphatase_CS"/>
</dbReference>
<dbReference type="GO" id="GO:0046854">
    <property type="term" value="P:phosphatidylinositol phosphate biosynthetic process"/>
    <property type="evidence" value="ECO:0007669"/>
    <property type="project" value="InterPro"/>
</dbReference>
<comment type="caution">
    <text evidence="9">The sequence shown here is derived from an EMBL/GenBank/DDBJ whole genome shotgun (WGS) entry which is preliminary data.</text>
</comment>
<dbReference type="AlphaFoldDB" id="A0A5A8CXV1"/>
<organism evidence="9 10">
    <name type="scientific">Cafeteria roenbergensis</name>
    <name type="common">Marine flagellate</name>
    <dbReference type="NCBI Taxonomy" id="33653"/>
    <lineage>
        <taxon>Eukaryota</taxon>
        <taxon>Sar</taxon>
        <taxon>Stramenopiles</taxon>
        <taxon>Bigyra</taxon>
        <taxon>Opalozoa</taxon>
        <taxon>Bicosoecida</taxon>
        <taxon>Cafeteriaceae</taxon>
        <taxon>Cafeteria</taxon>
    </lineage>
</organism>
<evidence type="ECO:0000256" key="7">
    <source>
        <dbReference type="PIRSR" id="PIRSR600760-2"/>
    </source>
</evidence>
<feature type="binding site" evidence="7">
    <location>
        <position position="317"/>
    </location>
    <ligand>
        <name>Mg(2+)</name>
        <dbReference type="ChEBI" id="CHEBI:18420"/>
        <label>1</label>
        <note>catalytic</note>
    </ligand>
</feature>
<reference evidence="9 10" key="1">
    <citation type="submission" date="2019-07" db="EMBL/GenBank/DDBJ databases">
        <title>Genomes of Cafeteria roenbergensis.</title>
        <authorList>
            <person name="Fischer M.G."/>
            <person name="Hackl T."/>
            <person name="Roman M."/>
        </authorList>
    </citation>
    <scope>NUCLEOTIDE SEQUENCE [LARGE SCALE GENOMIC DNA]</scope>
    <source>
        <strain evidence="9 10">BVI</strain>
    </source>
</reference>
<dbReference type="InterPro" id="IPR051090">
    <property type="entry name" value="Inositol_monoP_superfamily"/>
</dbReference>
<keyword evidence="10" id="KW-1185">Reference proteome</keyword>
<dbReference type="Proteomes" id="UP000323011">
    <property type="component" value="Unassembled WGS sequence"/>
</dbReference>
<dbReference type="InterPro" id="IPR020583">
    <property type="entry name" value="Inositol_monoP_metal-BS"/>
</dbReference>
<dbReference type="PANTHER" id="PTHR43200">
    <property type="entry name" value="PHOSPHATASE"/>
    <property type="match status" value="1"/>
</dbReference>
<keyword evidence="5" id="KW-0378">Hydrolase</keyword>
<dbReference type="PROSITE" id="PS00630">
    <property type="entry name" value="IMP_2"/>
    <property type="match status" value="1"/>
</dbReference>
<feature type="binding site" evidence="7">
    <location>
        <position position="141"/>
    </location>
    <ligand>
        <name>Mg(2+)</name>
        <dbReference type="ChEBI" id="CHEBI:18420"/>
        <label>1</label>
        <note>catalytic</note>
    </ligand>
</feature>
<dbReference type="Gene3D" id="3.30.540.10">
    <property type="entry name" value="Fructose-1,6-Bisphosphatase, subunit A, domain 1"/>
    <property type="match status" value="1"/>
</dbReference>
<evidence type="ECO:0000256" key="6">
    <source>
        <dbReference type="ARBA" id="ARBA00022842"/>
    </source>
</evidence>
<evidence type="ECO:0000256" key="4">
    <source>
        <dbReference type="ARBA" id="ARBA00022723"/>
    </source>
</evidence>
<dbReference type="InterPro" id="IPR000760">
    <property type="entry name" value="Inositol_monophosphatase-like"/>
</dbReference>
<accession>A0A5A8CXV1</accession>
<evidence type="ECO:0000313" key="9">
    <source>
        <dbReference type="EMBL" id="KAA0157267.1"/>
    </source>
</evidence>
<evidence type="ECO:0000256" key="2">
    <source>
        <dbReference type="ARBA" id="ARBA00009759"/>
    </source>
</evidence>
<keyword evidence="6 7" id="KW-0460">Magnesium</keyword>
<dbReference type="OMA" id="NGDIHAN"/>
<sequence length="563" mass="58156">MASAARSASTASVRVAASALQAVLRASKVTTSLQASIARAGAASSKADASPVTVADFASEVVVISTLQAALGASEVRMVSEEAADGLADPSKAATLSAIVEASNMGLEGLLELGPEGVIEALRAAHRSSTTGVGAWVLDPIDGTKGFLRGPKHQYAIGLGLLDEAGDPSLGVLACPNLPQAAVIGDPADTPGARGVVLVGLRGHGCWQFPIPEDLARSAAAAAALVDSAADSLGGLLPGGRRVESQSRARPSSWRACESYEAGHSNRTRSSDILERAAVGGEPLRVDSMVKYALLARGDAHLYLRFPQAGYEEKVWDHAAGAAVLQAAGGTVTDELGGALPFGKSALLSGVTGIVASACRPDAHATIIEIVKQCSDKVRARLGLRQNKPWWQRPDSAATGAQLSIAINLTLVGVGVPMGFNAVVGSREKERAALRVGTDVAQVSSDEGHGALALLNDRRRARGLAPLGILPSNMTPEQLESAALADRAGLAPDSDPHELVEGVHADAAPAWETELMRKCSEMHKDTMKRNEAVNRGMTHRTAGSIHGDPAEVLAEARRQGLDI</sequence>
<evidence type="ECO:0000256" key="1">
    <source>
        <dbReference type="ARBA" id="ARBA00001946"/>
    </source>
</evidence>
<feature type="binding site" evidence="7">
    <location>
        <position position="142"/>
    </location>
    <ligand>
        <name>Mg(2+)</name>
        <dbReference type="ChEBI" id="CHEBI:18420"/>
        <label>1</label>
        <note>catalytic</note>
    </ligand>
</feature>
<dbReference type="EC" id="3.1.3.7" evidence="3"/>
<feature type="binding site" evidence="7">
    <location>
        <position position="139"/>
    </location>
    <ligand>
        <name>Mg(2+)</name>
        <dbReference type="ChEBI" id="CHEBI:18420"/>
        <label>1</label>
        <note>catalytic</note>
    </ligand>
</feature>
<dbReference type="GO" id="GO:0008441">
    <property type="term" value="F:3'(2'),5'-bisphosphate nucleotidase activity"/>
    <property type="evidence" value="ECO:0007669"/>
    <property type="project" value="UniProtKB-EC"/>
</dbReference>
<feature type="binding site" evidence="7">
    <location>
        <position position="81"/>
    </location>
    <ligand>
        <name>Mg(2+)</name>
        <dbReference type="ChEBI" id="CHEBI:18420"/>
        <label>1</label>
        <note>catalytic</note>
    </ligand>
</feature>
<evidence type="ECO:0000256" key="8">
    <source>
        <dbReference type="SAM" id="MobiDB-lite"/>
    </source>
</evidence>
<evidence type="ECO:0000313" key="10">
    <source>
        <dbReference type="Proteomes" id="UP000323011"/>
    </source>
</evidence>
<dbReference type="GO" id="GO:0000103">
    <property type="term" value="P:sulfate assimilation"/>
    <property type="evidence" value="ECO:0007669"/>
    <property type="project" value="TreeGrafter"/>
</dbReference>
<name>A0A5A8CXV1_CAFRO</name>
<dbReference type="PROSITE" id="PS00629">
    <property type="entry name" value="IMP_1"/>
    <property type="match status" value="1"/>
</dbReference>
<keyword evidence="4 7" id="KW-0479">Metal-binding</keyword>
<protein>
    <recommendedName>
        <fullName evidence="3">3'(2'),5'-bisphosphate nucleotidase</fullName>
        <ecNumber evidence="3">3.1.3.7</ecNumber>
    </recommendedName>
</protein>
<evidence type="ECO:0000256" key="5">
    <source>
        <dbReference type="ARBA" id="ARBA00022801"/>
    </source>
</evidence>